<name>A0A0S4UTQ0_RALSL</name>
<sequence length="169" mass="18932">MTMLKMTGDLLEAIDDLEADIVEGYVVRPVAHAGALVFYEEARALAPVYSGPAQKRVRPGQLKNAIYRVFNRDKPDSGRASYSISWNAVAVPHGHLIENGHWLVKKRKGRKRRIRWVPAQSFIRRAFDRAPDAVEAMQRRARERVAEVLKKTVVDDFGNEVAAGGDHGS</sequence>
<dbReference type="EMBL" id="LN899823">
    <property type="protein sequence ID" value="CUV25489.1"/>
    <property type="molecule type" value="Genomic_DNA"/>
</dbReference>
<protein>
    <recommendedName>
        <fullName evidence="2">HK97 gp10 family phage protein</fullName>
    </recommendedName>
</protein>
<reference evidence="1" key="1">
    <citation type="submission" date="2015-10" db="EMBL/GenBank/DDBJ databases">
        <authorList>
            <person name="Gilbert D.G."/>
        </authorList>
    </citation>
    <scope>NUCLEOTIDE SEQUENCE</scope>
    <source>
        <strain evidence="1">Phyl III-seqv23</strain>
    </source>
</reference>
<gene>
    <name evidence="1" type="ORF">RUN1744_v1_990009</name>
</gene>
<evidence type="ECO:0000313" key="1">
    <source>
        <dbReference type="EMBL" id="CUV25489.1"/>
    </source>
</evidence>
<proteinExistence type="predicted"/>
<dbReference type="AlphaFoldDB" id="A0A0S4UTQ0"/>
<accession>A0A0S4UTQ0</accession>
<organism evidence="1">
    <name type="scientific">Ralstonia solanacearum</name>
    <name type="common">Pseudomonas solanacearum</name>
    <dbReference type="NCBI Taxonomy" id="305"/>
    <lineage>
        <taxon>Bacteria</taxon>
        <taxon>Pseudomonadati</taxon>
        <taxon>Pseudomonadota</taxon>
        <taxon>Betaproteobacteria</taxon>
        <taxon>Burkholderiales</taxon>
        <taxon>Burkholderiaceae</taxon>
        <taxon>Ralstonia</taxon>
        <taxon>Ralstonia solanacearum species complex</taxon>
    </lineage>
</organism>
<evidence type="ECO:0008006" key="2">
    <source>
        <dbReference type="Google" id="ProtNLM"/>
    </source>
</evidence>